<dbReference type="RefSeq" id="WP_084417014.1">
    <property type="nucleotide sequence ID" value="NZ_LWSI01000015.1"/>
</dbReference>
<dbReference type="OrthoDB" id="9802554at2"/>
<keyword evidence="3" id="KW-1185">Reference proteome</keyword>
<dbReference type="EMBL" id="CP042912">
    <property type="protein sequence ID" value="QEG24463.1"/>
    <property type="molecule type" value="Genomic_DNA"/>
</dbReference>
<evidence type="ECO:0000313" key="2">
    <source>
        <dbReference type="EMBL" id="QEG24463.1"/>
    </source>
</evidence>
<feature type="domain" description="DNA/pantothenate metabolism flavoprotein C-terminal" evidence="1">
    <location>
        <begin position="3"/>
        <end position="205"/>
    </location>
</feature>
<gene>
    <name evidence="2" type="primary">coaBC_2</name>
    <name evidence="2" type="ORF">MFFC18_43830</name>
</gene>
<proteinExistence type="predicted"/>
<protein>
    <submittedName>
        <fullName evidence="2">Coenzyme A biosynthesis bifunctional protein CoaBC</fullName>
    </submittedName>
</protein>
<dbReference type="Proteomes" id="UP000322214">
    <property type="component" value="Chromosome"/>
</dbReference>
<organism evidence="2 3">
    <name type="scientific">Mariniblastus fucicola</name>
    <dbReference type="NCBI Taxonomy" id="980251"/>
    <lineage>
        <taxon>Bacteria</taxon>
        <taxon>Pseudomonadati</taxon>
        <taxon>Planctomycetota</taxon>
        <taxon>Planctomycetia</taxon>
        <taxon>Pirellulales</taxon>
        <taxon>Pirellulaceae</taxon>
        <taxon>Mariniblastus</taxon>
    </lineage>
</organism>
<dbReference type="InterPro" id="IPR007085">
    <property type="entry name" value="DNA/pantothenate-metab_flavo_C"/>
</dbReference>
<dbReference type="Gene3D" id="3.40.50.10300">
    <property type="entry name" value="CoaB-like"/>
    <property type="match status" value="1"/>
</dbReference>
<dbReference type="GO" id="GO:0003824">
    <property type="term" value="F:catalytic activity"/>
    <property type="evidence" value="ECO:0007669"/>
    <property type="project" value="UniProtKB-ARBA"/>
</dbReference>
<sequence length="211" mass="22844">MTVRRLLITSGPTREYLDPVRYFSNGSSGQMGRALATAAIDQGYEVIIVSGPVSIEYPDDATVVRVVSTQQMHDAVMNVWPECIGLIAAAAPSDFRPAQYSKSKIKKSSDSDRLSIEMVSNVDIVAEAGKRKSEGQWTIGFALETDNAIENALAKLKRKNTDFIVLNDPTAIDANESSVRIIDGDGEITDSISGSKQVIAARILALKPLEQ</sequence>
<reference evidence="2 3" key="1">
    <citation type="submission" date="2019-08" db="EMBL/GenBank/DDBJ databases">
        <title>Deep-cultivation of Planctomycetes and their phenomic and genomic characterization uncovers novel biology.</title>
        <authorList>
            <person name="Wiegand S."/>
            <person name="Jogler M."/>
            <person name="Boedeker C."/>
            <person name="Pinto D."/>
            <person name="Vollmers J."/>
            <person name="Rivas-Marin E."/>
            <person name="Kohn T."/>
            <person name="Peeters S.H."/>
            <person name="Heuer A."/>
            <person name="Rast P."/>
            <person name="Oberbeckmann S."/>
            <person name="Bunk B."/>
            <person name="Jeske O."/>
            <person name="Meyerdierks A."/>
            <person name="Storesund J.E."/>
            <person name="Kallscheuer N."/>
            <person name="Luecker S."/>
            <person name="Lage O.M."/>
            <person name="Pohl T."/>
            <person name="Merkel B.J."/>
            <person name="Hornburger P."/>
            <person name="Mueller R.-W."/>
            <person name="Bruemmer F."/>
            <person name="Labrenz M."/>
            <person name="Spormann A.M."/>
            <person name="Op den Camp H."/>
            <person name="Overmann J."/>
            <person name="Amann R."/>
            <person name="Jetten M.S.M."/>
            <person name="Mascher T."/>
            <person name="Medema M.H."/>
            <person name="Devos D.P."/>
            <person name="Kaster A.-K."/>
            <person name="Ovreas L."/>
            <person name="Rohde M."/>
            <person name="Galperin M.Y."/>
            <person name="Jogler C."/>
        </authorList>
    </citation>
    <scope>NUCLEOTIDE SEQUENCE [LARGE SCALE GENOMIC DNA]</scope>
    <source>
        <strain evidence="2 3">FC18</strain>
    </source>
</reference>
<evidence type="ECO:0000313" key="3">
    <source>
        <dbReference type="Proteomes" id="UP000322214"/>
    </source>
</evidence>
<dbReference type="SUPFAM" id="SSF102645">
    <property type="entry name" value="CoaB-like"/>
    <property type="match status" value="1"/>
</dbReference>
<dbReference type="GO" id="GO:0015937">
    <property type="term" value="P:coenzyme A biosynthetic process"/>
    <property type="evidence" value="ECO:0007669"/>
    <property type="project" value="UniProtKB-ARBA"/>
</dbReference>
<evidence type="ECO:0000259" key="1">
    <source>
        <dbReference type="Pfam" id="PF04127"/>
    </source>
</evidence>
<dbReference type="Pfam" id="PF04127">
    <property type="entry name" value="DFP"/>
    <property type="match status" value="1"/>
</dbReference>
<dbReference type="InterPro" id="IPR035929">
    <property type="entry name" value="CoaB-like_sf"/>
</dbReference>
<dbReference type="AlphaFoldDB" id="A0A5B9PQ83"/>
<accession>A0A5B9PQ83</accession>
<dbReference type="KEGG" id="mff:MFFC18_43830"/>
<dbReference type="STRING" id="980251.GCA_001642875_01186"/>
<name>A0A5B9PQ83_9BACT</name>